<dbReference type="RefSeq" id="WP_166518930.1">
    <property type="nucleotide sequence ID" value="NZ_JAAABJ010000366.1"/>
</dbReference>
<sequence>MLENLESNFASLEKRILKLTSNYKNLLDKYAVLSSKYEGLKAKYEEENAKNEELREECRRVKLISAVSGNPEHNRLMKGHINRLVKEIDACISQLQNTGL</sequence>
<dbReference type="AlphaFoldDB" id="A0A845PU51"/>
<comment type="caution">
    <text evidence="2">The sequence shown here is derived from an EMBL/GenBank/DDBJ whole genome shotgun (WGS) entry which is preliminary data.</text>
</comment>
<accession>A0A845PU51</accession>
<dbReference type="Proteomes" id="UP000553459">
    <property type="component" value="Unassembled WGS sequence"/>
</dbReference>
<feature type="coiled-coil region" evidence="1">
    <location>
        <begin position="2"/>
        <end position="64"/>
    </location>
</feature>
<organism evidence="2 3">
    <name type="scientific">Elizabethkingia argenteiflava</name>
    <dbReference type="NCBI Taxonomy" id="2681556"/>
    <lineage>
        <taxon>Bacteria</taxon>
        <taxon>Pseudomonadati</taxon>
        <taxon>Bacteroidota</taxon>
        <taxon>Flavobacteriia</taxon>
        <taxon>Flavobacteriales</taxon>
        <taxon>Weeksellaceae</taxon>
        <taxon>Elizabethkingia</taxon>
    </lineage>
</organism>
<proteinExistence type="predicted"/>
<keyword evidence="3" id="KW-1185">Reference proteome</keyword>
<gene>
    <name evidence="2" type="ORF">GNY06_04120</name>
</gene>
<protein>
    <submittedName>
        <fullName evidence="2">Uncharacterized protein</fullName>
    </submittedName>
</protein>
<keyword evidence="1" id="KW-0175">Coiled coil</keyword>
<name>A0A845PU51_9FLAO</name>
<evidence type="ECO:0000256" key="1">
    <source>
        <dbReference type="SAM" id="Coils"/>
    </source>
</evidence>
<reference evidence="2 3" key="1">
    <citation type="submission" date="2019-11" db="EMBL/GenBank/DDBJ databases">
        <title>Characterization of Elizabethkingia argenteiflava sp. nov., isolated from inner surface of Soybean Pods.</title>
        <authorList>
            <person name="Mo S."/>
        </authorList>
    </citation>
    <scope>NUCLEOTIDE SEQUENCE [LARGE SCALE GENOMIC DNA]</scope>
    <source>
        <strain evidence="2 3">YB22</strain>
    </source>
</reference>
<evidence type="ECO:0000313" key="2">
    <source>
        <dbReference type="EMBL" id="NAW50603.1"/>
    </source>
</evidence>
<dbReference type="EMBL" id="JAAABJ010000366">
    <property type="protein sequence ID" value="NAW50603.1"/>
    <property type="molecule type" value="Genomic_DNA"/>
</dbReference>
<evidence type="ECO:0000313" key="3">
    <source>
        <dbReference type="Proteomes" id="UP000553459"/>
    </source>
</evidence>